<gene>
    <name evidence="5" type="ORF">SAMN05443999_111109</name>
</gene>
<evidence type="ECO:0000259" key="4">
    <source>
        <dbReference type="PROSITE" id="PS50893"/>
    </source>
</evidence>
<dbReference type="GO" id="GO:0016887">
    <property type="term" value="F:ATP hydrolysis activity"/>
    <property type="evidence" value="ECO:0007669"/>
    <property type="project" value="InterPro"/>
</dbReference>
<keyword evidence="2" id="KW-0547">Nucleotide-binding</keyword>
<dbReference type="GO" id="GO:0005524">
    <property type="term" value="F:ATP binding"/>
    <property type="evidence" value="ECO:0007669"/>
    <property type="project" value="UniProtKB-KW"/>
</dbReference>
<dbReference type="Proteomes" id="UP000199582">
    <property type="component" value="Unassembled WGS sequence"/>
</dbReference>
<dbReference type="Gene3D" id="3.40.50.300">
    <property type="entry name" value="P-loop containing nucleotide triphosphate hydrolases"/>
    <property type="match status" value="1"/>
</dbReference>
<dbReference type="PANTHER" id="PTHR42781:SF4">
    <property type="entry name" value="SPERMIDINE_PUTRESCINE IMPORT ATP-BINDING PROTEIN POTA"/>
    <property type="match status" value="1"/>
</dbReference>
<evidence type="ECO:0000313" key="6">
    <source>
        <dbReference type="Proteomes" id="UP000199582"/>
    </source>
</evidence>
<dbReference type="AlphaFoldDB" id="A0A1H7V2W4"/>
<dbReference type="InterPro" id="IPR050093">
    <property type="entry name" value="ABC_SmlMolc_Importer"/>
</dbReference>
<accession>A0A1H7V2W4</accession>
<proteinExistence type="predicted"/>
<dbReference type="SUPFAM" id="SSF52540">
    <property type="entry name" value="P-loop containing nucleoside triphosphate hydrolases"/>
    <property type="match status" value="1"/>
</dbReference>
<dbReference type="PROSITE" id="PS50893">
    <property type="entry name" value="ABC_TRANSPORTER_2"/>
    <property type="match status" value="1"/>
</dbReference>
<dbReference type="RefSeq" id="WP_093038713.1">
    <property type="nucleotide sequence ID" value="NZ_FOAG01000011.1"/>
</dbReference>
<dbReference type="InterPro" id="IPR027417">
    <property type="entry name" value="P-loop_NTPase"/>
</dbReference>
<dbReference type="Pfam" id="PF00005">
    <property type="entry name" value="ABC_tran"/>
    <property type="match status" value="1"/>
</dbReference>
<evidence type="ECO:0000256" key="2">
    <source>
        <dbReference type="ARBA" id="ARBA00022741"/>
    </source>
</evidence>
<dbReference type="SMART" id="SM00382">
    <property type="entry name" value="AAA"/>
    <property type="match status" value="1"/>
</dbReference>
<dbReference type="PANTHER" id="PTHR42781">
    <property type="entry name" value="SPERMIDINE/PUTRESCINE IMPORT ATP-BINDING PROTEIN POTA"/>
    <property type="match status" value="1"/>
</dbReference>
<evidence type="ECO:0000313" key="5">
    <source>
        <dbReference type="EMBL" id="SEM03379.1"/>
    </source>
</evidence>
<keyword evidence="1" id="KW-0813">Transport</keyword>
<dbReference type="EMBL" id="FOAG01000011">
    <property type="protein sequence ID" value="SEM03379.1"/>
    <property type="molecule type" value="Genomic_DNA"/>
</dbReference>
<feature type="domain" description="ABC transporter" evidence="4">
    <location>
        <begin position="11"/>
        <end position="217"/>
    </location>
</feature>
<sequence>MADGNTIRPGLRFEKLTISLGQTRLISLDCTIAPGEVLTVMGPSGSGKSTLLAAITGTLDPAFTMTGRIRLDGRDLSDLPTEARQIGILFQDEYLFPHLSVGANLAFGLKPSLRGRAERRARIEAALAEVGLAGFADRDPATLSGGQRARVALQRMLLSEPRALLLDEAFSKLDTGLRAQIRALVFETARNRALPVLQVTHDHSDAEAAAGEIHALA</sequence>
<name>A0A1H7V2W4_9RHOB</name>
<dbReference type="InterPro" id="IPR003439">
    <property type="entry name" value="ABC_transporter-like_ATP-bd"/>
</dbReference>
<evidence type="ECO:0000256" key="1">
    <source>
        <dbReference type="ARBA" id="ARBA00022448"/>
    </source>
</evidence>
<keyword evidence="3 5" id="KW-0067">ATP-binding</keyword>
<dbReference type="STRING" id="1287727.SAMN05443999_111109"/>
<dbReference type="OrthoDB" id="9802264at2"/>
<evidence type="ECO:0000256" key="3">
    <source>
        <dbReference type="ARBA" id="ARBA00022840"/>
    </source>
</evidence>
<reference evidence="5 6" key="1">
    <citation type="submission" date="2016-10" db="EMBL/GenBank/DDBJ databases">
        <authorList>
            <person name="de Groot N.N."/>
        </authorList>
    </citation>
    <scope>NUCLEOTIDE SEQUENCE [LARGE SCALE GENOMIC DNA]</scope>
    <source>
        <strain evidence="5 6">DSM 100674</strain>
    </source>
</reference>
<keyword evidence="6" id="KW-1185">Reference proteome</keyword>
<dbReference type="InterPro" id="IPR003593">
    <property type="entry name" value="AAA+_ATPase"/>
</dbReference>
<protein>
    <submittedName>
        <fullName evidence="5">Putative thiamine transport system ATP-binding protein</fullName>
    </submittedName>
</protein>
<organism evidence="5 6">
    <name type="scientific">Roseovarius azorensis</name>
    <dbReference type="NCBI Taxonomy" id="1287727"/>
    <lineage>
        <taxon>Bacteria</taxon>
        <taxon>Pseudomonadati</taxon>
        <taxon>Pseudomonadota</taxon>
        <taxon>Alphaproteobacteria</taxon>
        <taxon>Rhodobacterales</taxon>
        <taxon>Roseobacteraceae</taxon>
        <taxon>Roseovarius</taxon>
    </lineage>
</organism>